<protein>
    <submittedName>
        <fullName evidence="1">Uncharacterized protein</fullName>
    </submittedName>
</protein>
<evidence type="ECO:0000313" key="1">
    <source>
        <dbReference type="EMBL" id="GAA3661526.1"/>
    </source>
</evidence>
<dbReference type="EMBL" id="BAAAYV010000011">
    <property type="protein sequence ID" value="GAA3661526.1"/>
    <property type="molecule type" value="Genomic_DNA"/>
</dbReference>
<evidence type="ECO:0000313" key="2">
    <source>
        <dbReference type="Proteomes" id="UP001410795"/>
    </source>
</evidence>
<dbReference type="Proteomes" id="UP001410795">
    <property type="component" value="Unassembled WGS sequence"/>
</dbReference>
<accession>A0ABP7BI54</accession>
<dbReference type="RefSeq" id="WP_221856218.1">
    <property type="nucleotide sequence ID" value="NZ_BAAAYV010000011.1"/>
</dbReference>
<name>A0ABP7BI54_9MICO</name>
<keyword evidence="2" id="KW-1185">Reference proteome</keyword>
<comment type="caution">
    <text evidence="1">The sequence shown here is derived from an EMBL/GenBank/DDBJ whole genome shotgun (WGS) entry which is preliminary data.</text>
</comment>
<sequence length="133" mass="14298">MDVSVSGRMGGPETGARYLASIVRLRAMLKAALGEVAVAGVEVTDIELWVGGTVTDHAPGGFSSDVRYFARQQRLLLAVLVPAACARSVDDDLVDRETARWIVRGFEDARMPRSAQRLDLADVSVALRSLVAD</sequence>
<organism evidence="1 2">
    <name type="scientific">Microbacterium marinilacus</name>
    <dbReference type="NCBI Taxonomy" id="415209"/>
    <lineage>
        <taxon>Bacteria</taxon>
        <taxon>Bacillati</taxon>
        <taxon>Actinomycetota</taxon>
        <taxon>Actinomycetes</taxon>
        <taxon>Micrococcales</taxon>
        <taxon>Microbacteriaceae</taxon>
        <taxon>Microbacterium</taxon>
    </lineage>
</organism>
<gene>
    <name evidence="1" type="ORF">GCM10022202_23550</name>
</gene>
<proteinExistence type="predicted"/>
<reference evidence="2" key="1">
    <citation type="journal article" date="2019" name="Int. J. Syst. Evol. Microbiol.">
        <title>The Global Catalogue of Microorganisms (GCM) 10K type strain sequencing project: providing services to taxonomists for standard genome sequencing and annotation.</title>
        <authorList>
            <consortium name="The Broad Institute Genomics Platform"/>
            <consortium name="The Broad Institute Genome Sequencing Center for Infectious Disease"/>
            <person name="Wu L."/>
            <person name="Ma J."/>
        </authorList>
    </citation>
    <scope>NUCLEOTIDE SEQUENCE [LARGE SCALE GENOMIC DNA]</scope>
    <source>
        <strain evidence="2">JCM 16546</strain>
    </source>
</reference>